<dbReference type="Pfam" id="PF13692">
    <property type="entry name" value="Glyco_trans_1_4"/>
    <property type="match status" value="1"/>
</dbReference>
<name>A0ABR8TUI0_9CELL</name>
<evidence type="ECO:0000256" key="1">
    <source>
        <dbReference type="SAM" id="MobiDB-lite"/>
    </source>
</evidence>
<comment type="caution">
    <text evidence="2">The sequence shown here is derived from an EMBL/GenBank/DDBJ whole genome shotgun (WGS) entry which is preliminary data.</text>
</comment>
<protein>
    <submittedName>
        <fullName evidence="2">Glycosyltransferase family 4 protein</fullName>
    </submittedName>
</protein>
<accession>A0ABR8TUI0</accession>
<reference evidence="2 3" key="1">
    <citation type="submission" date="2020-08" db="EMBL/GenBank/DDBJ databases">
        <title>A Genomic Blueprint of the Chicken Gut Microbiome.</title>
        <authorList>
            <person name="Gilroy R."/>
            <person name="Ravi A."/>
            <person name="Getino M."/>
            <person name="Pursley I."/>
            <person name="Horton D.L."/>
            <person name="Alikhan N.-F."/>
            <person name="Baker D."/>
            <person name="Gharbi K."/>
            <person name="Hall N."/>
            <person name="Watson M."/>
            <person name="Adriaenssens E.M."/>
            <person name="Foster-Nyarko E."/>
            <person name="Jarju S."/>
            <person name="Secka A."/>
            <person name="Antonio M."/>
            <person name="Oren A."/>
            <person name="Chaudhuri R."/>
            <person name="La Ragione R.M."/>
            <person name="Hildebrand F."/>
            <person name="Pallen M.J."/>
        </authorList>
    </citation>
    <scope>NUCLEOTIDE SEQUENCE [LARGE SCALE GENOMIC DNA]</scope>
    <source>
        <strain evidence="2 3">Sa2CUA9</strain>
    </source>
</reference>
<dbReference type="SUPFAM" id="SSF53756">
    <property type="entry name" value="UDP-Glycosyltransferase/glycogen phosphorylase"/>
    <property type="match status" value="1"/>
</dbReference>
<keyword evidence="3" id="KW-1185">Reference proteome</keyword>
<dbReference type="Proteomes" id="UP000655570">
    <property type="component" value="Unassembled WGS sequence"/>
</dbReference>
<organism evidence="2 3">
    <name type="scientific">Oerskovia merdavium</name>
    <dbReference type="NCBI Taxonomy" id="2762227"/>
    <lineage>
        <taxon>Bacteria</taxon>
        <taxon>Bacillati</taxon>
        <taxon>Actinomycetota</taxon>
        <taxon>Actinomycetes</taxon>
        <taxon>Micrococcales</taxon>
        <taxon>Cellulomonadaceae</taxon>
        <taxon>Oerskovia</taxon>
    </lineage>
</organism>
<dbReference type="Gene3D" id="3.40.50.2000">
    <property type="entry name" value="Glycogen Phosphorylase B"/>
    <property type="match status" value="2"/>
</dbReference>
<proteinExistence type="predicted"/>
<dbReference type="RefSeq" id="WP_191800413.1">
    <property type="nucleotide sequence ID" value="NZ_JACSQF010000001.1"/>
</dbReference>
<gene>
    <name evidence="2" type="ORF">H9641_01695</name>
</gene>
<evidence type="ECO:0000313" key="2">
    <source>
        <dbReference type="EMBL" id="MBD7979435.1"/>
    </source>
</evidence>
<dbReference type="EMBL" id="JACSQF010000001">
    <property type="protein sequence ID" value="MBD7979435.1"/>
    <property type="molecule type" value="Genomic_DNA"/>
</dbReference>
<dbReference type="PANTHER" id="PTHR12526">
    <property type="entry name" value="GLYCOSYLTRANSFERASE"/>
    <property type="match status" value="1"/>
</dbReference>
<dbReference type="PANTHER" id="PTHR12526:SF637">
    <property type="entry name" value="GLYCOSYLTRANSFERASE EPSF-RELATED"/>
    <property type="match status" value="1"/>
</dbReference>
<evidence type="ECO:0000313" key="3">
    <source>
        <dbReference type="Proteomes" id="UP000655570"/>
    </source>
</evidence>
<feature type="region of interest" description="Disordered" evidence="1">
    <location>
        <begin position="372"/>
        <end position="392"/>
    </location>
</feature>
<dbReference type="CDD" id="cd03801">
    <property type="entry name" value="GT4_PimA-like"/>
    <property type="match status" value="1"/>
</dbReference>
<sequence length="392" mass="42401">MRILQIAPVIGPGTGVGAVAHHLEQEWCAAGHQVGRFTMDDARGSWLPEPGPGMRGKLALMARVVWFSTVGSLLARRELRRHPDVVALCHNDVLAGDVYVNHGILQAAMRSRGSYGLRMLRNPMHLFVAARDTLRYRSAIHQAVVNLVDEEDSALRATYPRLRPRTVTIGNGVDVGRYRPPTTSERTAARRRLGLTDDDVALLFVGHEFERKGLPAVMHALALLPARFRLIVVGGTPDMVQDAGRAADRLGLSDRVILLGQVPDPREAFHASDVFTFPSAYESYGLVVLEALACGVPVVATPVGCVPEVLHDGIDGYMTSADPGALARAVRDLAGLDRSALATAARAVAEEHSWHEVSQSYLRLFESLHHPGSTGPTTSINPAPLRTKGETA</sequence>